<evidence type="ECO:0000313" key="1">
    <source>
        <dbReference type="EMBL" id="ANF84756.1"/>
    </source>
</evidence>
<protein>
    <recommendedName>
        <fullName evidence="3">DUF1566 domain-containing protein</fullName>
    </recommendedName>
</protein>
<dbReference type="EMBL" id="CP015600">
    <property type="protein sequence ID" value="ANF84756.1"/>
    <property type="molecule type" value="Genomic_DNA"/>
</dbReference>
<dbReference type="PATRIC" id="fig|219572.3.peg.1345"/>
<reference evidence="1 2" key="1">
    <citation type="submission" date="2016-05" db="EMBL/GenBank/DDBJ databases">
        <title>Complete genome sequence of Pseudomonas antarctica PAMC 27494.</title>
        <authorList>
            <person name="Lee J."/>
        </authorList>
    </citation>
    <scope>NUCLEOTIDE SEQUENCE [LARGE SCALE GENOMIC DNA]</scope>
    <source>
        <strain evidence="1 2">PAMC 27494</strain>
    </source>
</reference>
<sequence>MKTEMITLKHGDVSIKMPSSALAKLAIASFFAQVLPPAANVQPVAPSTIPEIGQPWPGQGGLNGGFVHARGEVPAHYLIIAAKDVGDHKWGGRGVEVKGLSKTDGYTNTQVLIGNDDERKYPAADACAEHQADGHRDFYLPAAAELYQGWLNCPKVFAQDCYYWSSSQRSANYAFFMFFADGDQYYYGKFHELRVRPVRRFFI</sequence>
<name>A0A172YXQ3_9PSED</name>
<evidence type="ECO:0008006" key="3">
    <source>
        <dbReference type="Google" id="ProtNLM"/>
    </source>
</evidence>
<gene>
    <name evidence="1" type="ORF">A7J50_1321</name>
</gene>
<accession>A0A172YXQ3</accession>
<dbReference type="Proteomes" id="UP000077829">
    <property type="component" value="Chromosome"/>
</dbReference>
<dbReference type="STRING" id="219572.A7J50_1321"/>
<organism evidence="1 2">
    <name type="scientific">Pseudomonas antarctica</name>
    <dbReference type="NCBI Taxonomy" id="219572"/>
    <lineage>
        <taxon>Bacteria</taxon>
        <taxon>Pseudomonadati</taxon>
        <taxon>Pseudomonadota</taxon>
        <taxon>Gammaproteobacteria</taxon>
        <taxon>Pseudomonadales</taxon>
        <taxon>Pseudomonadaceae</taxon>
        <taxon>Pseudomonas</taxon>
    </lineage>
</organism>
<dbReference type="AlphaFoldDB" id="A0A172YXQ3"/>
<dbReference type="KEGG" id="panr:A7J50_1321"/>
<proteinExistence type="predicted"/>
<evidence type="ECO:0000313" key="2">
    <source>
        <dbReference type="Proteomes" id="UP000077829"/>
    </source>
</evidence>
<dbReference type="RefSeq" id="WP_064451075.1">
    <property type="nucleotide sequence ID" value="NZ_CP015600.1"/>
</dbReference>